<reference evidence="2" key="1">
    <citation type="submission" date="2020-08" db="EMBL/GenBank/DDBJ databases">
        <title>Genome public.</title>
        <authorList>
            <person name="Liu C."/>
            <person name="Sun Q."/>
        </authorList>
    </citation>
    <scope>NUCLEOTIDE SEQUENCE</scope>
    <source>
        <strain evidence="2">BX8</strain>
    </source>
</reference>
<feature type="transmembrane region" description="Helical" evidence="1">
    <location>
        <begin position="37"/>
        <end position="56"/>
    </location>
</feature>
<dbReference type="EMBL" id="JACONZ010000004">
    <property type="protein sequence ID" value="MBC5582009.1"/>
    <property type="molecule type" value="Genomic_DNA"/>
</dbReference>
<proteinExistence type="predicted"/>
<sequence length="117" mass="12261">MKQMKKKTAFLAGAVTLAATGLFGCIFALLGSWRPPVPAGLAVGFGAACLCLFLFYRAANVTPEQKSWGILLFFSRWVVAVAVIALSLLIPAVDSVAVILPLTVPVLAAAVLMGLEK</sequence>
<organism evidence="2 3">
    <name type="scientific">Anaerofilum hominis</name>
    <dbReference type="NCBI Taxonomy" id="2763016"/>
    <lineage>
        <taxon>Bacteria</taxon>
        <taxon>Bacillati</taxon>
        <taxon>Bacillota</taxon>
        <taxon>Clostridia</taxon>
        <taxon>Eubacteriales</taxon>
        <taxon>Oscillospiraceae</taxon>
        <taxon>Anaerofilum</taxon>
    </lineage>
</organism>
<gene>
    <name evidence="2" type="ORF">H8S23_10880</name>
</gene>
<comment type="caution">
    <text evidence="2">The sequence shown here is derived from an EMBL/GenBank/DDBJ whole genome shotgun (WGS) entry which is preliminary data.</text>
</comment>
<dbReference type="Proteomes" id="UP000659630">
    <property type="component" value="Unassembled WGS sequence"/>
</dbReference>
<feature type="transmembrane region" description="Helical" evidence="1">
    <location>
        <begin position="9"/>
        <end position="31"/>
    </location>
</feature>
<keyword evidence="1" id="KW-0812">Transmembrane</keyword>
<accession>A0A923KYH1</accession>
<name>A0A923KYH1_9FIRM</name>
<evidence type="ECO:0000256" key="1">
    <source>
        <dbReference type="SAM" id="Phobius"/>
    </source>
</evidence>
<keyword evidence="3" id="KW-1185">Reference proteome</keyword>
<keyword evidence="1" id="KW-0472">Membrane</keyword>
<dbReference type="RefSeq" id="WP_186888378.1">
    <property type="nucleotide sequence ID" value="NZ_JACONZ010000004.1"/>
</dbReference>
<keyword evidence="1" id="KW-1133">Transmembrane helix</keyword>
<evidence type="ECO:0000313" key="2">
    <source>
        <dbReference type="EMBL" id="MBC5582009.1"/>
    </source>
</evidence>
<protein>
    <submittedName>
        <fullName evidence="2">Uncharacterized protein</fullName>
    </submittedName>
</protein>
<dbReference type="AlphaFoldDB" id="A0A923KYH1"/>
<feature type="transmembrane region" description="Helical" evidence="1">
    <location>
        <begin position="96"/>
        <end position="115"/>
    </location>
</feature>
<evidence type="ECO:0000313" key="3">
    <source>
        <dbReference type="Proteomes" id="UP000659630"/>
    </source>
</evidence>
<feature type="transmembrane region" description="Helical" evidence="1">
    <location>
        <begin position="68"/>
        <end position="90"/>
    </location>
</feature>
<dbReference type="PROSITE" id="PS51257">
    <property type="entry name" value="PROKAR_LIPOPROTEIN"/>
    <property type="match status" value="1"/>
</dbReference>